<dbReference type="InterPro" id="IPR050372">
    <property type="entry name" value="Neurexin-related_CASP"/>
</dbReference>
<dbReference type="Gene3D" id="2.60.120.1000">
    <property type="match status" value="1"/>
</dbReference>
<evidence type="ECO:0000256" key="7">
    <source>
        <dbReference type="ARBA" id="ARBA00022989"/>
    </source>
</evidence>
<dbReference type="FunFam" id="2.10.25.10:FF:000122">
    <property type="entry name" value="Protein crumbs homolog 2"/>
    <property type="match status" value="1"/>
</dbReference>
<dbReference type="PROSITE" id="PS50026">
    <property type="entry name" value="EGF_3"/>
    <property type="match status" value="2"/>
</dbReference>
<dbReference type="SMART" id="SM00282">
    <property type="entry name" value="LamG"/>
    <property type="match status" value="4"/>
</dbReference>
<keyword evidence="3 11" id="KW-0245">EGF-like domain</keyword>
<dbReference type="SUPFAM" id="SSF57196">
    <property type="entry name" value="EGF/Laminin"/>
    <property type="match status" value="1"/>
</dbReference>
<evidence type="ECO:0000256" key="3">
    <source>
        <dbReference type="ARBA" id="ARBA00022536"/>
    </source>
</evidence>
<keyword evidence="7 12" id="KW-1133">Transmembrane helix</keyword>
<dbReference type="PROSITE" id="PS50025">
    <property type="entry name" value="LAM_G_DOMAIN"/>
    <property type="match status" value="4"/>
</dbReference>
<dbReference type="PROSITE" id="PS01285">
    <property type="entry name" value="FA58C_1"/>
    <property type="match status" value="1"/>
</dbReference>
<dbReference type="GO" id="GO:0016020">
    <property type="term" value="C:membrane"/>
    <property type="evidence" value="ECO:0007669"/>
    <property type="project" value="UniProtKB-SubCell"/>
</dbReference>
<feature type="domain" description="EGF-like" evidence="16">
    <location>
        <begin position="505"/>
        <end position="542"/>
    </location>
</feature>
<feature type="signal peptide" evidence="13">
    <location>
        <begin position="1"/>
        <end position="34"/>
    </location>
</feature>
<comment type="similarity">
    <text evidence="2">Belongs to the neurexin family.</text>
</comment>
<feature type="transmembrane region" description="Helical" evidence="12">
    <location>
        <begin position="1183"/>
        <end position="1202"/>
    </location>
</feature>
<dbReference type="CDD" id="cd00054">
    <property type="entry name" value="EGF_CA"/>
    <property type="match status" value="2"/>
</dbReference>
<feature type="domain" description="Laminin G" evidence="15">
    <location>
        <begin position="145"/>
        <end position="325"/>
    </location>
</feature>
<organism evidence="17">
    <name type="scientific">Sarcoptes scabiei</name>
    <name type="common">Itch mite</name>
    <name type="synonym">Acarus scabiei</name>
    <dbReference type="NCBI Taxonomy" id="52283"/>
    <lineage>
        <taxon>Eukaryota</taxon>
        <taxon>Metazoa</taxon>
        <taxon>Ecdysozoa</taxon>
        <taxon>Arthropoda</taxon>
        <taxon>Chelicerata</taxon>
        <taxon>Arachnida</taxon>
        <taxon>Acari</taxon>
        <taxon>Acariformes</taxon>
        <taxon>Sarcoptiformes</taxon>
        <taxon>Astigmata</taxon>
        <taxon>Psoroptidia</taxon>
        <taxon>Sarcoptoidea</taxon>
        <taxon>Sarcoptidae</taxon>
        <taxon>Sarcoptinae</taxon>
        <taxon>Sarcoptes</taxon>
    </lineage>
</organism>
<evidence type="ECO:0000313" key="19">
    <source>
        <dbReference type="Proteomes" id="UP000070412"/>
    </source>
</evidence>
<dbReference type="EnsemblMetazoa" id="SSS_7520s_mrna">
    <property type="protein sequence ID" value="KAF7493590.1"/>
    <property type="gene ID" value="SSS_7520"/>
</dbReference>
<accession>A0A834VFC9</accession>
<feature type="domain" description="Laminin G" evidence="15">
    <location>
        <begin position="760"/>
        <end position="927"/>
    </location>
</feature>
<evidence type="ECO:0000313" key="17">
    <source>
        <dbReference type="EMBL" id="KAF7493590.1"/>
    </source>
</evidence>
<reference evidence="18" key="3">
    <citation type="submission" date="2022-06" db="UniProtKB">
        <authorList>
            <consortium name="EnsemblMetazoa"/>
        </authorList>
    </citation>
    <scope>IDENTIFICATION</scope>
</reference>
<keyword evidence="8 12" id="KW-0472">Membrane</keyword>
<dbReference type="PROSITE" id="PS50022">
    <property type="entry name" value="FA58C_3"/>
    <property type="match status" value="1"/>
</dbReference>
<dbReference type="Proteomes" id="UP000070412">
    <property type="component" value="Unassembled WGS sequence"/>
</dbReference>
<keyword evidence="6" id="KW-0677">Repeat</keyword>
<dbReference type="Gene3D" id="2.10.25.10">
    <property type="entry name" value="Laminin"/>
    <property type="match status" value="2"/>
</dbReference>
<feature type="chain" id="PRO_5038316233" evidence="13">
    <location>
        <begin position="35"/>
        <end position="1249"/>
    </location>
</feature>
<evidence type="ECO:0000256" key="8">
    <source>
        <dbReference type="ARBA" id="ARBA00023136"/>
    </source>
</evidence>
<dbReference type="InterPro" id="IPR001611">
    <property type="entry name" value="Leu-rich_rpt"/>
</dbReference>
<evidence type="ECO:0000256" key="10">
    <source>
        <dbReference type="ARBA" id="ARBA00023180"/>
    </source>
</evidence>
<feature type="domain" description="EGF-like" evidence="16">
    <location>
        <begin position="928"/>
        <end position="964"/>
    </location>
</feature>
<dbReference type="Pfam" id="PF00008">
    <property type="entry name" value="EGF"/>
    <property type="match status" value="1"/>
</dbReference>
<dbReference type="InterPro" id="IPR001791">
    <property type="entry name" value="Laminin_G"/>
</dbReference>
<evidence type="ECO:0000256" key="2">
    <source>
        <dbReference type="ARBA" id="ARBA00010241"/>
    </source>
</evidence>
<dbReference type="Gene3D" id="2.60.120.200">
    <property type="match status" value="4"/>
</dbReference>
<keyword evidence="19" id="KW-1185">Reference proteome</keyword>
<reference evidence="19" key="1">
    <citation type="journal article" date="2020" name="PLoS Negl. Trop. Dis.">
        <title>High-quality nuclear genome for Sarcoptes scabiei-A critical resource for a neglected parasite.</title>
        <authorList>
            <person name="Korhonen P.K."/>
            <person name="Gasser R.B."/>
            <person name="Ma G."/>
            <person name="Wang T."/>
            <person name="Stroehlein A.J."/>
            <person name="Young N.D."/>
            <person name="Ang C.S."/>
            <person name="Fernando D.D."/>
            <person name="Lu H.C."/>
            <person name="Taylor S."/>
            <person name="Reynolds S.L."/>
            <person name="Mofiz E."/>
            <person name="Najaraj S.H."/>
            <person name="Gowda H."/>
            <person name="Madugundu A."/>
            <person name="Renuse S."/>
            <person name="Holt D."/>
            <person name="Pandey A."/>
            <person name="Papenfuss A.T."/>
            <person name="Fischer K."/>
        </authorList>
    </citation>
    <scope>NUCLEOTIDE SEQUENCE [LARGE SCALE GENOMIC DNA]</scope>
</reference>
<comment type="caution">
    <text evidence="11">Lacks conserved residue(s) required for the propagation of feature annotation.</text>
</comment>
<feature type="domain" description="Laminin G" evidence="15">
    <location>
        <begin position="332"/>
        <end position="503"/>
    </location>
</feature>
<dbReference type="PROSITE" id="PS51450">
    <property type="entry name" value="LRR"/>
    <property type="match status" value="1"/>
</dbReference>
<dbReference type="InterPro" id="IPR008979">
    <property type="entry name" value="Galactose-bd-like_sf"/>
</dbReference>
<dbReference type="CDD" id="cd00057">
    <property type="entry name" value="FA58C"/>
    <property type="match status" value="1"/>
</dbReference>
<gene>
    <name evidence="17" type="ORF">SSS_7520</name>
</gene>
<evidence type="ECO:0000256" key="9">
    <source>
        <dbReference type="ARBA" id="ARBA00023157"/>
    </source>
</evidence>
<dbReference type="CDD" id="cd00110">
    <property type="entry name" value="LamG"/>
    <property type="match status" value="4"/>
</dbReference>
<dbReference type="SMART" id="SM00181">
    <property type="entry name" value="EGF"/>
    <property type="match status" value="2"/>
</dbReference>
<dbReference type="InterPro" id="IPR000421">
    <property type="entry name" value="FA58C"/>
</dbReference>
<dbReference type="SUPFAM" id="SSF49785">
    <property type="entry name" value="Galactose-binding domain-like"/>
    <property type="match status" value="1"/>
</dbReference>
<dbReference type="Pfam" id="PF00754">
    <property type="entry name" value="F5_F8_type_C"/>
    <property type="match status" value="1"/>
</dbReference>
<feature type="domain" description="Laminin G" evidence="15">
    <location>
        <begin position="966"/>
        <end position="1150"/>
    </location>
</feature>
<evidence type="ECO:0000256" key="13">
    <source>
        <dbReference type="SAM" id="SignalP"/>
    </source>
</evidence>
<reference evidence="17" key="2">
    <citation type="submission" date="2020-01" db="EMBL/GenBank/DDBJ databases">
        <authorList>
            <person name="Korhonen P.K.K."/>
            <person name="Guangxu M.G."/>
            <person name="Wang T.W."/>
            <person name="Stroehlein A.J.S."/>
            <person name="Young N.D."/>
            <person name="Ang C.-S.A."/>
            <person name="Fernando D.W.F."/>
            <person name="Lu H.L."/>
            <person name="Taylor S.T."/>
            <person name="Ehtesham M.E.M."/>
            <person name="Najaraj S.H.N."/>
            <person name="Harsha G.H.G."/>
            <person name="Madugundu A.M."/>
            <person name="Renuse S.R."/>
            <person name="Holt D.H."/>
            <person name="Pandey A.P."/>
            <person name="Papenfuss A.P."/>
            <person name="Gasser R.B.G."/>
            <person name="Fischer K.F."/>
        </authorList>
    </citation>
    <scope>NUCLEOTIDE SEQUENCE</scope>
    <source>
        <strain evidence="17">SSS_KF_BRIS2020</strain>
    </source>
</reference>
<dbReference type="FunFam" id="2.60.120.260:FF:000016">
    <property type="entry name" value="Contactin-associated protein-like 4 isoform 1"/>
    <property type="match status" value="1"/>
</dbReference>
<proteinExistence type="inferred from homology"/>
<sequence length="1249" mass="141911">MISSSNLCNFLRFSRLLRILTLATFIYRIDVVLGDHCNNELVHQNGGLRITSSSDISKDKSAYFAILHGQSAWSAAHNDLSQFIEIDLGRQFNISAIGTQGRQNTLEYVQEFKLESGIDGHDYNIYRNRNGNIKLFQGNTDGNSVVINHFDPPIIAQFIRINPTRWRDRISMRIQLYGCDYPFGNILYGTGVQGDLLALQIIQNKLLLSLDLGENQIESISAGSLLDDNLWHDVFISRQGRDLTFSVDRVVVKHRLRSEFNRLDLNNDLFIGGLPGHQSDFIHTRKNFTGCIENLSFNATNIASEIQNDRKNFVYKTFGNIHYSCQFQPVIPITFNTRESHINVLGNLNNHLNVSLDFRTFNDYGLLIHHQFSIKGFFAIYLKNSKLTLKIQGIDPISNEETPQVVLDPFEKKLNDGSWHNVQLSLQRNKILLYLDQIPSVTLRTFMMQTGQKYTIGGGVSPYRGLIGCMRWIYIENRFINPEMISPENIHKVQESDISIKSCQMIDRCHPNPCEHGGVCKQNHLDFVCDCGDRGYLGAVCHVPRHPFSCTAFINDNPNTKREDIKIDVDGSGPLEPFWVTCLQTAENTIETVIHHQNEAAQKVQGFAQPGSYMQDIKYDAPLEQIVHLVNRSDACRQKLRYECKNARLLNTPSSLTSEFFPFTWWVSRDNQKMDYWAGGLPGTRKCQCGLYGNCYDPKKWCNCDANTNEELSDEGEIRQLEYLPVRQLRVGDTGFSNQDRYGRFTLGPLICEGDQLFNDVVTFRYSDATIDIPLTNNFEQATDIYLQFKSTTEFGVLFHATGPEDFIKLAIVNGRTLQFSYSSGNGLQQVSIEAPFRLNDNQWHSVLVEKNKKEARLVVDGRYTNENRENADNSFPLYLTSFFVIGATTDYREGFLGCMRALVINGNPINLRQYARHGFYGIAEGCVGKCESNPCLNNGTCIEQYNGYSCDCQWTAFKGPICADEIGVNLRSDYYIRYDFETSISTMEEYIRIGFTTTEHRGLILGISSYSGEYLNLLVSSSGHLRLVFDFGFERQEIIIKEENFALGQHHDITIRRTDKGSKIIIWVDNYEPKYYTYKISDKAEAQFNRLKSIYIGRNETMDSGEGFIGCISRVTFDDHFPLRRLYQENKRSNVRAYPSEAEIFEDKCGVEPPTHPPDKPPPKIPPGIVIPGSFSPSSTSAIIGGFLAALIVLLLLFCFASSRFIARQKGEYVTHEDQGADNAMDPDTAVVKGTTGPDVSVKREYFI</sequence>
<keyword evidence="9" id="KW-1015">Disulfide bond</keyword>
<dbReference type="OrthoDB" id="26719at2759"/>
<dbReference type="PANTHER" id="PTHR15036:SF91">
    <property type="entry name" value="NEUREXIN-4"/>
    <property type="match status" value="1"/>
</dbReference>
<dbReference type="InterPro" id="IPR013320">
    <property type="entry name" value="ConA-like_dom_sf"/>
</dbReference>
<dbReference type="SUPFAM" id="SSF49899">
    <property type="entry name" value="Concanavalin A-like lectins/glucanases"/>
    <property type="match status" value="4"/>
</dbReference>
<dbReference type="AlphaFoldDB" id="A0A834VFC9"/>
<dbReference type="EMBL" id="WVUK01000055">
    <property type="protein sequence ID" value="KAF7493590.1"/>
    <property type="molecule type" value="Genomic_DNA"/>
</dbReference>
<keyword evidence="4 12" id="KW-0812">Transmembrane</keyword>
<dbReference type="SMART" id="SM00231">
    <property type="entry name" value="FA58C"/>
    <property type="match status" value="1"/>
</dbReference>
<feature type="domain" description="F5/8 type C" evidence="14">
    <location>
        <begin position="37"/>
        <end position="179"/>
    </location>
</feature>
<keyword evidence="5 13" id="KW-0732">Signal</keyword>
<comment type="subcellular location">
    <subcellularLocation>
        <location evidence="1">Membrane</location>
        <topology evidence="1">Single-pass type I membrane protein</topology>
    </subcellularLocation>
</comment>
<evidence type="ECO:0000256" key="4">
    <source>
        <dbReference type="ARBA" id="ARBA00022692"/>
    </source>
</evidence>
<evidence type="ECO:0000256" key="5">
    <source>
        <dbReference type="ARBA" id="ARBA00022729"/>
    </source>
</evidence>
<dbReference type="Pfam" id="PF02210">
    <property type="entry name" value="Laminin_G_2"/>
    <property type="match status" value="4"/>
</dbReference>
<dbReference type="PANTHER" id="PTHR15036">
    <property type="entry name" value="PIKACHURIN-LIKE PROTEIN"/>
    <property type="match status" value="1"/>
</dbReference>
<evidence type="ECO:0000256" key="12">
    <source>
        <dbReference type="SAM" id="Phobius"/>
    </source>
</evidence>
<protein>
    <submittedName>
        <fullName evidence="17">Neurexin-4</fullName>
    </submittedName>
</protein>
<evidence type="ECO:0000259" key="15">
    <source>
        <dbReference type="PROSITE" id="PS50025"/>
    </source>
</evidence>
<evidence type="ECO:0000256" key="6">
    <source>
        <dbReference type="ARBA" id="ARBA00022737"/>
    </source>
</evidence>
<evidence type="ECO:0000259" key="16">
    <source>
        <dbReference type="PROSITE" id="PS50026"/>
    </source>
</evidence>
<evidence type="ECO:0000256" key="1">
    <source>
        <dbReference type="ARBA" id="ARBA00004479"/>
    </source>
</evidence>
<evidence type="ECO:0000259" key="14">
    <source>
        <dbReference type="PROSITE" id="PS50022"/>
    </source>
</evidence>
<dbReference type="InterPro" id="IPR000742">
    <property type="entry name" value="EGF"/>
</dbReference>
<evidence type="ECO:0000256" key="11">
    <source>
        <dbReference type="PROSITE-ProRule" id="PRU00076"/>
    </source>
</evidence>
<evidence type="ECO:0000313" key="18">
    <source>
        <dbReference type="EnsemblMetazoa" id="KAF7493590.1"/>
    </source>
</evidence>
<name>A0A834VFC9_SARSC</name>
<keyword evidence="10" id="KW-0325">Glycoprotein</keyword>
<dbReference type="Gene3D" id="2.60.120.260">
    <property type="entry name" value="Galactose-binding domain-like"/>
    <property type="match status" value="1"/>
</dbReference>